<dbReference type="InterPro" id="IPR001188">
    <property type="entry name" value="Sperm_putr-bd"/>
</dbReference>
<feature type="binding site" evidence="5">
    <location>
        <position position="88"/>
    </location>
    <ligand>
        <name>spermidine</name>
        <dbReference type="ChEBI" id="CHEBI:57834"/>
    </ligand>
</feature>
<dbReference type="GO" id="GO:0015846">
    <property type="term" value="P:polyamine transport"/>
    <property type="evidence" value="ECO:0007669"/>
    <property type="project" value="InterPro"/>
</dbReference>
<comment type="caution">
    <text evidence="8">The sequence shown here is derived from an EMBL/GenBank/DDBJ whole genome shotgun (WGS) entry which is preliminary data.</text>
</comment>
<evidence type="ECO:0000313" key="8">
    <source>
        <dbReference type="EMBL" id="HIQ69951.1"/>
    </source>
</evidence>
<feature type="signal peptide" evidence="7">
    <location>
        <begin position="1"/>
        <end position="22"/>
    </location>
</feature>
<evidence type="ECO:0000256" key="1">
    <source>
        <dbReference type="ARBA" id="ARBA00004418"/>
    </source>
</evidence>
<comment type="subcellular location">
    <subcellularLocation>
        <location evidence="1">Periplasm</location>
    </subcellularLocation>
</comment>
<keyword evidence="6" id="KW-0812">Transmembrane</keyword>
<protein>
    <submittedName>
        <fullName evidence="8">Spermidine/putrescine ABC transporter substrate-binding protein</fullName>
    </submittedName>
</protein>
<accession>A0A9D1CNM2</accession>
<evidence type="ECO:0000256" key="2">
    <source>
        <dbReference type="ARBA" id="ARBA00022448"/>
    </source>
</evidence>
<keyword evidence="6" id="KW-1133">Transmembrane helix</keyword>
<sequence length="396" mass="44307">MKRLCTILLALALLLPVIPARAASNEITVYNWGQYISDGSDGYLDVIAAFEEATGIHVNYLTYDSNESLYTKLKTGGSTYDVIIPSDYMIGRLIEEDMLLELNFDNIPNYQYVDEAFRNTAYDPENRYSVPYTWGTVGIIYNTKYVDEADVGSWDLLWNSKYAGKILMFDNNRDAFAIAEALLGYSLNTTDEATLRQCAQKLVEQKPILQGHVMDQIYARMEREEAWIAPYYAGDYLYMVEENPALAFNFPEEGFNIFIDAMCIPKGAANKEGAEAFINFLCSPEICGQNLEYLGYSSPLSAAKDYMDPELAQDPIAYPSDETLARGESFSALPTETSQLMDSLWLQVKTAGSDVTAYLIAAAVLVAAAAALTLGLKLRRRRRLAQRGISRRMNQA</sequence>
<evidence type="ECO:0000256" key="7">
    <source>
        <dbReference type="SAM" id="SignalP"/>
    </source>
</evidence>
<reference evidence="8" key="2">
    <citation type="journal article" date="2021" name="PeerJ">
        <title>Extensive microbial diversity within the chicken gut microbiome revealed by metagenomics and culture.</title>
        <authorList>
            <person name="Gilroy R."/>
            <person name="Ravi A."/>
            <person name="Getino M."/>
            <person name="Pursley I."/>
            <person name="Horton D.L."/>
            <person name="Alikhan N.F."/>
            <person name="Baker D."/>
            <person name="Gharbi K."/>
            <person name="Hall N."/>
            <person name="Watson M."/>
            <person name="Adriaenssens E.M."/>
            <person name="Foster-Nyarko E."/>
            <person name="Jarju S."/>
            <person name="Secka A."/>
            <person name="Antonio M."/>
            <person name="Oren A."/>
            <person name="Chaudhuri R.R."/>
            <person name="La Ragione R."/>
            <person name="Hildebrand F."/>
            <person name="Pallen M.J."/>
        </authorList>
    </citation>
    <scope>NUCLEOTIDE SEQUENCE</scope>
    <source>
        <strain evidence="8">ChiSjej2B20-13462</strain>
    </source>
</reference>
<feature type="transmembrane region" description="Helical" evidence="6">
    <location>
        <begin position="355"/>
        <end position="376"/>
    </location>
</feature>
<evidence type="ECO:0000313" key="9">
    <source>
        <dbReference type="Proteomes" id="UP000886874"/>
    </source>
</evidence>
<keyword evidence="4" id="KW-0574">Periplasm</keyword>
<dbReference type="Gene3D" id="3.40.190.10">
    <property type="entry name" value="Periplasmic binding protein-like II"/>
    <property type="match status" value="2"/>
</dbReference>
<dbReference type="PANTHER" id="PTHR30222">
    <property type="entry name" value="SPERMIDINE/PUTRESCINE-BINDING PERIPLASMIC PROTEIN"/>
    <property type="match status" value="1"/>
</dbReference>
<feature type="chain" id="PRO_5039263519" evidence="7">
    <location>
        <begin position="23"/>
        <end position="396"/>
    </location>
</feature>
<evidence type="ECO:0000256" key="6">
    <source>
        <dbReference type="SAM" id="Phobius"/>
    </source>
</evidence>
<evidence type="ECO:0000256" key="5">
    <source>
        <dbReference type="PIRSR" id="PIRSR019574-1"/>
    </source>
</evidence>
<reference evidence="8" key="1">
    <citation type="submission" date="2020-10" db="EMBL/GenBank/DDBJ databases">
        <authorList>
            <person name="Gilroy R."/>
        </authorList>
    </citation>
    <scope>NUCLEOTIDE SEQUENCE</scope>
    <source>
        <strain evidence="8">ChiSjej2B20-13462</strain>
    </source>
</reference>
<dbReference type="EMBL" id="DVFN01000094">
    <property type="protein sequence ID" value="HIQ69951.1"/>
    <property type="molecule type" value="Genomic_DNA"/>
</dbReference>
<dbReference type="GO" id="GO:0019808">
    <property type="term" value="F:polyamine binding"/>
    <property type="evidence" value="ECO:0007669"/>
    <property type="project" value="InterPro"/>
</dbReference>
<dbReference type="InterPro" id="IPR006059">
    <property type="entry name" value="SBP"/>
</dbReference>
<keyword evidence="3 7" id="KW-0732">Signal</keyword>
<dbReference type="CDD" id="cd13590">
    <property type="entry name" value="PBP2_PotD_PotF_like"/>
    <property type="match status" value="1"/>
</dbReference>
<proteinExistence type="predicted"/>
<name>A0A9D1CNM2_9FIRM</name>
<dbReference type="AlphaFoldDB" id="A0A9D1CNM2"/>
<dbReference type="PRINTS" id="PR00909">
    <property type="entry name" value="SPERMDNBNDNG"/>
</dbReference>
<evidence type="ECO:0000256" key="4">
    <source>
        <dbReference type="ARBA" id="ARBA00022764"/>
    </source>
</evidence>
<evidence type="ECO:0000256" key="3">
    <source>
        <dbReference type="ARBA" id="ARBA00022729"/>
    </source>
</evidence>
<dbReference type="Pfam" id="PF13416">
    <property type="entry name" value="SBP_bac_8"/>
    <property type="match status" value="1"/>
</dbReference>
<gene>
    <name evidence="8" type="ORF">IAA67_06455</name>
</gene>
<keyword evidence="6" id="KW-0472">Membrane</keyword>
<dbReference type="Proteomes" id="UP000886874">
    <property type="component" value="Unassembled WGS sequence"/>
</dbReference>
<dbReference type="PANTHER" id="PTHR30222:SF17">
    <property type="entry name" value="SPERMIDINE_PUTRESCINE-BINDING PERIPLASMIC PROTEIN"/>
    <property type="match status" value="1"/>
</dbReference>
<dbReference type="SUPFAM" id="SSF53850">
    <property type="entry name" value="Periplasmic binding protein-like II"/>
    <property type="match status" value="1"/>
</dbReference>
<keyword evidence="2" id="KW-0813">Transport</keyword>
<dbReference type="PIRSF" id="PIRSF019574">
    <property type="entry name" value="Periplasmic_polyamine_BP"/>
    <property type="match status" value="1"/>
</dbReference>
<organism evidence="8 9">
    <name type="scientific">Candidatus Avoscillospira stercorigallinarum</name>
    <dbReference type="NCBI Taxonomy" id="2840708"/>
    <lineage>
        <taxon>Bacteria</taxon>
        <taxon>Bacillati</taxon>
        <taxon>Bacillota</taxon>
        <taxon>Clostridia</taxon>
        <taxon>Eubacteriales</taxon>
        <taxon>Oscillospiraceae</taxon>
        <taxon>Oscillospiraceae incertae sedis</taxon>
        <taxon>Candidatus Avoscillospira</taxon>
    </lineage>
</organism>
<dbReference type="GO" id="GO:0042597">
    <property type="term" value="C:periplasmic space"/>
    <property type="evidence" value="ECO:0007669"/>
    <property type="project" value="UniProtKB-SubCell"/>
</dbReference>